<keyword evidence="7" id="KW-1185">Reference proteome</keyword>
<dbReference type="GO" id="GO:0005634">
    <property type="term" value="C:nucleus"/>
    <property type="evidence" value="ECO:0007669"/>
    <property type="project" value="InterPro"/>
</dbReference>
<evidence type="ECO:0000256" key="4">
    <source>
        <dbReference type="SAM" id="MobiDB-lite"/>
    </source>
</evidence>
<evidence type="ECO:0000256" key="1">
    <source>
        <dbReference type="ARBA" id="ARBA00022771"/>
    </source>
</evidence>
<dbReference type="PANTHER" id="PTHR16047">
    <property type="entry name" value="RFWD3 PROTEIN"/>
    <property type="match status" value="1"/>
</dbReference>
<feature type="compositionally biased region" description="Acidic residues" evidence="4">
    <location>
        <begin position="27"/>
        <end position="47"/>
    </location>
</feature>
<protein>
    <recommendedName>
        <fullName evidence="5">RING-type domain-containing protein</fullName>
    </recommendedName>
</protein>
<reference evidence="6" key="1">
    <citation type="submission" date="2021-01" db="UniProtKB">
        <authorList>
            <consortium name="EnsemblMetazoa"/>
        </authorList>
    </citation>
    <scope>IDENTIFICATION</scope>
</reference>
<dbReference type="OrthoDB" id="8062037at2759"/>
<dbReference type="InterPro" id="IPR001841">
    <property type="entry name" value="Znf_RING"/>
</dbReference>
<evidence type="ECO:0000256" key="2">
    <source>
        <dbReference type="ARBA" id="ARBA00022833"/>
    </source>
</evidence>
<sequence>VSFEKEMSQTIFQPVQATPEPEVIEVSSEEDVLSPETSESDDQEEDLTFLGSDSTQTNDQVTECCICMRSIKSHSKVFAMKCGHMAGGKCLSQWFEQDKRCPVCRNIVEAKDVIRLYPA</sequence>
<keyword evidence="1 3" id="KW-0479">Metal-binding</keyword>
<dbReference type="GO" id="GO:0016567">
    <property type="term" value="P:protein ubiquitination"/>
    <property type="evidence" value="ECO:0007669"/>
    <property type="project" value="InterPro"/>
</dbReference>
<dbReference type="Proteomes" id="UP000594262">
    <property type="component" value="Unplaced"/>
</dbReference>
<keyword evidence="2" id="KW-0862">Zinc</keyword>
<evidence type="ECO:0000256" key="3">
    <source>
        <dbReference type="PROSITE-ProRule" id="PRU00175"/>
    </source>
</evidence>
<organism evidence="6 7">
    <name type="scientific">Clytia hemisphaerica</name>
    <dbReference type="NCBI Taxonomy" id="252671"/>
    <lineage>
        <taxon>Eukaryota</taxon>
        <taxon>Metazoa</taxon>
        <taxon>Cnidaria</taxon>
        <taxon>Hydrozoa</taxon>
        <taxon>Hydroidolina</taxon>
        <taxon>Leptothecata</taxon>
        <taxon>Obeliida</taxon>
        <taxon>Clytiidae</taxon>
        <taxon>Clytia</taxon>
    </lineage>
</organism>
<dbReference type="PANTHER" id="PTHR16047:SF7">
    <property type="entry name" value="E3 UBIQUITIN-PROTEIN LIGASE RFWD3"/>
    <property type="match status" value="1"/>
</dbReference>
<dbReference type="Gene3D" id="3.30.40.10">
    <property type="entry name" value="Zinc/RING finger domain, C3HC4 (zinc finger)"/>
    <property type="match status" value="1"/>
</dbReference>
<dbReference type="Pfam" id="PF13639">
    <property type="entry name" value="zf-RING_2"/>
    <property type="match status" value="1"/>
</dbReference>
<dbReference type="GO" id="GO:0004842">
    <property type="term" value="F:ubiquitin-protein transferase activity"/>
    <property type="evidence" value="ECO:0007669"/>
    <property type="project" value="InterPro"/>
</dbReference>
<dbReference type="InterPro" id="IPR013083">
    <property type="entry name" value="Znf_RING/FYVE/PHD"/>
</dbReference>
<dbReference type="SUPFAM" id="SSF57850">
    <property type="entry name" value="RING/U-box"/>
    <property type="match status" value="1"/>
</dbReference>
<name>A0A7M6DRN5_9CNID</name>
<dbReference type="GO" id="GO:0036297">
    <property type="term" value="P:interstrand cross-link repair"/>
    <property type="evidence" value="ECO:0007669"/>
    <property type="project" value="InterPro"/>
</dbReference>
<feature type="region of interest" description="Disordered" evidence="4">
    <location>
        <begin position="1"/>
        <end position="54"/>
    </location>
</feature>
<keyword evidence="1 3" id="KW-0863">Zinc-finger</keyword>
<accession>A0A7M6DRN5</accession>
<feature type="domain" description="RING-type" evidence="5">
    <location>
        <begin position="64"/>
        <end position="105"/>
    </location>
</feature>
<evidence type="ECO:0000313" key="7">
    <source>
        <dbReference type="Proteomes" id="UP000594262"/>
    </source>
</evidence>
<dbReference type="PROSITE" id="PS50089">
    <property type="entry name" value="ZF_RING_2"/>
    <property type="match status" value="1"/>
</dbReference>
<dbReference type="AlphaFoldDB" id="A0A7M6DRN5"/>
<dbReference type="EnsemblMetazoa" id="CLYHEMT024794.1">
    <property type="protein sequence ID" value="CLYHEMP024794.1"/>
    <property type="gene ID" value="CLYHEMG024794"/>
</dbReference>
<dbReference type="GO" id="GO:0008270">
    <property type="term" value="F:zinc ion binding"/>
    <property type="evidence" value="ECO:0007669"/>
    <property type="project" value="UniProtKB-KW"/>
</dbReference>
<proteinExistence type="predicted"/>
<evidence type="ECO:0000259" key="5">
    <source>
        <dbReference type="PROSITE" id="PS50089"/>
    </source>
</evidence>
<evidence type="ECO:0000313" key="6">
    <source>
        <dbReference type="EnsemblMetazoa" id="CLYHEMP024794.1"/>
    </source>
</evidence>
<dbReference type="InterPro" id="IPR037381">
    <property type="entry name" value="RFWD3"/>
</dbReference>